<evidence type="ECO:0008006" key="3">
    <source>
        <dbReference type="Google" id="ProtNLM"/>
    </source>
</evidence>
<proteinExistence type="predicted"/>
<sequence length="271" mass="29815">MKSRSEIWLSLLDEIGRECSVSTTQDRKTVLRRVRSEGESFFTITLPSFHQDVLTSMRLGWIPSDAFQGFRRRKVTDNHGIKHQGIPVFLGGFLDLIFTSETTINVGEGKEGNLIVPNPVLLPATHFVSGPRAVKAVKGLRQLLLLFSKEKNLSPPDRVEAAIQSYTDVDKHVADPLSIVAVTPSSKRVVPRLPEGSLGSFLGQLLAVLTAWFTMVSWFLDMGPGLLPIFGVAISSGLCLYGLIDLSIYSRTGNMLFPTRSSLGKTPMSRT</sequence>
<feature type="transmembrane region" description="Helical" evidence="1">
    <location>
        <begin position="226"/>
        <end position="244"/>
    </location>
</feature>
<protein>
    <recommendedName>
        <fullName evidence="3">RNA-directed RNA polymerase</fullName>
    </recommendedName>
</protein>
<name>A0A514D321_9VIRU</name>
<organism evidence="2">
    <name type="scientific">Leviviridae sp</name>
    <dbReference type="NCBI Taxonomy" id="2027243"/>
    <lineage>
        <taxon>Viruses</taxon>
        <taxon>Riboviria</taxon>
        <taxon>Orthornavirae</taxon>
        <taxon>Lenarviricota</taxon>
        <taxon>Leviviricetes</taxon>
        <taxon>Norzivirales</taxon>
        <taxon>Fiersviridae</taxon>
    </lineage>
</organism>
<gene>
    <name evidence="2" type="ORF">H3Rhizo37114_000003</name>
</gene>
<evidence type="ECO:0000313" key="2">
    <source>
        <dbReference type="EMBL" id="QDH87979.1"/>
    </source>
</evidence>
<evidence type="ECO:0000256" key="1">
    <source>
        <dbReference type="SAM" id="Phobius"/>
    </source>
</evidence>
<reference evidence="2" key="1">
    <citation type="submission" date="2019-05" db="EMBL/GenBank/DDBJ databases">
        <title>Metatranscriptomic reconstruction reveals RNA viruses with the potential to shape carbon cycling in soil.</title>
        <authorList>
            <person name="Starr E.P."/>
            <person name="Nuccio E."/>
            <person name="Pett-Ridge J."/>
            <person name="Banfield J.F."/>
            <person name="Firestone M.K."/>
        </authorList>
    </citation>
    <scope>NUCLEOTIDE SEQUENCE</scope>
    <source>
        <strain evidence="2">H3_Rhizo_37_scaffold_114</strain>
    </source>
</reference>
<keyword evidence="1" id="KW-1133">Transmembrane helix</keyword>
<keyword evidence="1" id="KW-0812">Transmembrane</keyword>
<feature type="transmembrane region" description="Helical" evidence="1">
    <location>
        <begin position="201"/>
        <end position="220"/>
    </location>
</feature>
<accession>A0A514D321</accession>
<dbReference type="EMBL" id="MN033766">
    <property type="protein sequence ID" value="QDH87979.1"/>
    <property type="molecule type" value="Genomic_RNA"/>
</dbReference>
<keyword evidence="1" id="KW-0472">Membrane</keyword>